<dbReference type="GO" id="GO:0016651">
    <property type="term" value="F:oxidoreductase activity, acting on NAD(P)H"/>
    <property type="evidence" value="ECO:0007669"/>
    <property type="project" value="InterPro"/>
</dbReference>
<dbReference type="InterPro" id="IPR013154">
    <property type="entry name" value="ADH-like_N"/>
</dbReference>
<feature type="domain" description="Enoyl reductase (ER)" evidence="1">
    <location>
        <begin position="13"/>
        <end position="334"/>
    </location>
</feature>
<organism evidence="2 3">
    <name type="scientific">Obba rivulosa</name>
    <dbReference type="NCBI Taxonomy" id="1052685"/>
    <lineage>
        <taxon>Eukaryota</taxon>
        <taxon>Fungi</taxon>
        <taxon>Dikarya</taxon>
        <taxon>Basidiomycota</taxon>
        <taxon>Agaricomycotina</taxon>
        <taxon>Agaricomycetes</taxon>
        <taxon>Polyporales</taxon>
        <taxon>Gelatoporiaceae</taxon>
        <taxon>Obba</taxon>
    </lineage>
</organism>
<evidence type="ECO:0000313" key="2">
    <source>
        <dbReference type="EMBL" id="OCH86705.1"/>
    </source>
</evidence>
<dbReference type="Gene3D" id="3.40.50.720">
    <property type="entry name" value="NAD(P)-binding Rossmann-like Domain"/>
    <property type="match status" value="1"/>
</dbReference>
<dbReference type="Gene3D" id="3.90.180.10">
    <property type="entry name" value="Medium-chain alcohol dehydrogenases, catalytic domain"/>
    <property type="match status" value="1"/>
</dbReference>
<dbReference type="InterPro" id="IPR020843">
    <property type="entry name" value="ER"/>
</dbReference>
<dbReference type="AlphaFoldDB" id="A0A8E2AQV8"/>
<dbReference type="EMBL" id="KV722515">
    <property type="protein sequence ID" value="OCH86705.1"/>
    <property type="molecule type" value="Genomic_DNA"/>
</dbReference>
<dbReference type="SMART" id="SM00829">
    <property type="entry name" value="PKS_ER"/>
    <property type="match status" value="1"/>
</dbReference>
<dbReference type="InterPro" id="IPR013149">
    <property type="entry name" value="ADH-like_C"/>
</dbReference>
<evidence type="ECO:0000313" key="3">
    <source>
        <dbReference type="Proteomes" id="UP000250043"/>
    </source>
</evidence>
<dbReference type="Pfam" id="PF00107">
    <property type="entry name" value="ADH_zinc_N"/>
    <property type="match status" value="1"/>
</dbReference>
<dbReference type="InterPro" id="IPR047122">
    <property type="entry name" value="Trans-enoyl_RdTase-like"/>
</dbReference>
<dbReference type="PANTHER" id="PTHR45348">
    <property type="entry name" value="HYPOTHETICAL OXIDOREDUCTASE (EUROFUNG)"/>
    <property type="match status" value="1"/>
</dbReference>
<dbReference type="SUPFAM" id="SSF51735">
    <property type="entry name" value="NAD(P)-binding Rossmann-fold domains"/>
    <property type="match status" value="1"/>
</dbReference>
<dbReference type="Pfam" id="PF08240">
    <property type="entry name" value="ADH_N"/>
    <property type="match status" value="1"/>
</dbReference>
<evidence type="ECO:0000259" key="1">
    <source>
        <dbReference type="SMART" id="SM00829"/>
    </source>
</evidence>
<dbReference type="InterPro" id="IPR036291">
    <property type="entry name" value="NAD(P)-bd_dom_sf"/>
</dbReference>
<protein>
    <submittedName>
        <fullName evidence="2">GroES-like protein</fullName>
    </submittedName>
</protein>
<gene>
    <name evidence="2" type="ORF">OBBRIDRAFT_796920</name>
</gene>
<dbReference type="Proteomes" id="UP000250043">
    <property type="component" value="Unassembled WGS sequence"/>
</dbReference>
<sequence>MSSKTMKAIVTNGDGTYNMKDVDVPTPGPGEILVKVVAASQNPTDWKTALLHQQPGNILGCDFAGVVADIGSDVDPALAMTPGKRVAGAVHGGVSPNGAFAEYVTVPADMAIAIPETLSFEDASQLGIACYTTCQCLYQAQHLPTPLEPAEAPLDVLVWSGTSSTGQYAVQFAKLAGLRVLSTASPKNFELVKALGADEVFDYADSKTPRRIAAATGGALKHAVDCISEGMTPNQVSMSLSKEGGTISTLLPYESRKKGVQTVFVLAYTFFGKDIQFPFVFPANPEHRKNASMYCKLIEEVVSRFGLKPNPARIFPHGLASIPDGFEYMRSGKVSAEKITYRIADTPGLAT</sequence>
<name>A0A8E2AQV8_9APHY</name>
<keyword evidence="3" id="KW-1185">Reference proteome</keyword>
<proteinExistence type="predicted"/>
<reference evidence="2 3" key="1">
    <citation type="submission" date="2016-07" db="EMBL/GenBank/DDBJ databases">
        <title>Draft genome of the white-rot fungus Obba rivulosa 3A-2.</title>
        <authorList>
            <consortium name="DOE Joint Genome Institute"/>
            <person name="Miettinen O."/>
            <person name="Riley R."/>
            <person name="Acob R."/>
            <person name="Barry K."/>
            <person name="Cullen D."/>
            <person name="De Vries R."/>
            <person name="Hainaut M."/>
            <person name="Hatakka A."/>
            <person name="Henrissat B."/>
            <person name="Hilden K."/>
            <person name="Kuo R."/>
            <person name="Labutti K."/>
            <person name="Lipzen A."/>
            <person name="Makela M.R."/>
            <person name="Sandor L."/>
            <person name="Spatafora J.W."/>
            <person name="Grigoriev I.V."/>
            <person name="Hibbett D.S."/>
        </authorList>
    </citation>
    <scope>NUCLEOTIDE SEQUENCE [LARGE SCALE GENOMIC DNA]</scope>
    <source>
        <strain evidence="2 3">3A-2</strain>
    </source>
</reference>
<accession>A0A8E2AQV8</accession>
<dbReference type="InterPro" id="IPR011032">
    <property type="entry name" value="GroES-like_sf"/>
</dbReference>
<dbReference type="SUPFAM" id="SSF50129">
    <property type="entry name" value="GroES-like"/>
    <property type="match status" value="1"/>
</dbReference>
<dbReference type="PANTHER" id="PTHR45348:SF2">
    <property type="entry name" value="ZINC-TYPE ALCOHOL DEHYDROGENASE-LIKE PROTEIN C2E1P3.01"/>
    <property type="match status" value="1"/>
</dbReference>
<dbReference type="CDD" id="cd08249">
    <property type="entry name" value="enoyl_reductase_like"/>
    <property type="match status" value="1"/>
</dbReference>
<dbReference type="OrthoDB" id="10257049at2759"/>